<feature type="transmembrane region" description="Helical" evidence="1">
    <location>
        <begin position="474"/>
        <end position="492"/>
    </location>
</feature>
<sequence>MSLIDFSATAEAFSMIFSVEILLYIIAGLFVGIVLGSIPGLSGSLGIALMLPVTYHMEPISAIMFLSAIFTGGVYGGGVTAIMLNVPGAPGSVATTLDGYPMTRQGRQNEALGIGLISSVIGCLFGYLLVFILLKPLGGFVLNFQAPEMMILTLFALSIISTIKGDITKTLIAGFVGLLLGTIGSTAFGRPRGTFGVMDLYEGIEIVPALMGLLAISELFFLVQRKFIVDSEDGVSQKNFKDILRGMGIAVKQKVNTVRSSLIGLFIGLLPAAGATVASLVSYSQAQTFSKEKDKDSFGKGNPSGLVAAESANSGSEGGSMATMLTFGIPGGSAAAVLMAAFMVHGLTPGPFLVRDHMDLTYAVIIGNFFQGFLLIGIGLLFVWYFSKIVLVPTRLLIPIVTVFSLLGAFSVRGIYIDVILTLAFAVIALAMRKLDYPIIAILLGLILGSTIDGELARTVVLYEGRYLELFQRPIFTAMTVLTIIIFFVPAIKKFWKRNKKSAS</sequence>
<proteinExistence type="predicted"/>
<dbReference type="PANTHER" id="PTHR35342:SF5">
    <property type="entry name" value="TRICARBOXYLIC TRANSPORT PROTEIN"/>
    <property type="match status" value="1"/>
</dbReference>
<feature type="transmembrane region" description="Helical" evidence="1">
    <location>
        <begin position="327"/>
        <end position="348"/>
    </location>
</feature>
<feature type="transmembrane region" description="Helical" evidence="1">
    <location>
        <begin position="360"/>
        <end position="385"/>
    </location>
</feature>
<keyword evidence="1" id="KW-1133">Transmembrane helix</keyword>
<evidence type="ECO:0000259" key="2">
    <source>
        <dbReference type="Pfam" id="PF01970"/>
    </source>
</evidence>
<name>A0A1I2BET9_9BACI</name>
<feature type="transmembrane region" description="Helical" evidence="1">
    <location>
        <begin position="437"/>
        <end position="454"/>
    </location>
</feature>
<feature type="transmembrane region" description="Helical" evidence="1">
    <location>
        <begin position="140"/>
        <end position="163"/>
    </location>
</feature>
<feature type="transmembrane region" description="Helical" evidence="1">
    <location>
        <begin position="262"/>
        <end position="283"/>
    </location>
</feature>
<keyword evidence="1" id="KW-0472">Membrane</keyword>
<dbReference type="Proteomes" id="UP000199516">
    <property type="component" value="Unassembled WGS sequence"/>
</dbReference>
<evidence type="ECO:0000313" key="4">
    <source>
        <dbReference type="Proteomes" id="UP000199516"/>
    </source>
</evidence>
<dbReference type="EMBL" id="FONT01000002">
    <property type="protein sequence ID" value="SFE54626.1"/>
    <property type="molecule type" value="Genomic_DNA"/>
</dbReference>
<feature type="domain" description="DUF112" evidence="2">
    <location>
        <begin position="22"/>
        <end position="444"/>
    </location>
</feature>
<dbReference type="AlphaFoldDB" id="A0A1I2BET9"/>
<reference evidence="3 4" key="1">
    <citation type="submission" date="2016-10" db="EMBL/GenBank/DDBJ databases">
        <authorList>
            <person name="de Groot N.N."/>
        </authorList>
    </citation>
    <scope>NUCLEOTIDE SEQUENCE [LARGE SCALE GENOMIC DNA]</scope>
    <source>
        <strain evidence="3 4">DSM 23995</strain>
    </source>
</reference>
<feature type="transmembrane region" description="Helical" evidence="1">
    <location>
        <begin position="21"/>
        <end position="42"/>
    </location>
</feature>
<feature type="transmembrane region" description="Helical" evidence="1">
    <location>
        <begin position="200"/>
        <end position="223"/>
    </location>
</feature>
<dbReference type="InterPro" id="IPR002823">
    <property type="entry name" value="DUF112_TM"/>
</dbReference>
<gene>
    <name evidence="3" type="ORF">SAMN05192532_102263</name>
</gene>
<evidence type="ECO:0000256" key="1">
    <source>
        <dbReference type="SAM" id="Phobius"/>
    </source>
</evidence>
<protein>
    <submittedName>
        <fullName evidence="3">Putative tricarboxylic transport membrane protein</fullName>
    </submittedName>
</protein>
<accession>A0A1I2BET9</accession>
<dbReference type="PANTHER" id="PTHR35342">
    <property type="entry name" value="TRICARBOXYLIC TRANSPORT PROTEIN"/>
    <property type="match status" value="1"/>
</dbReference>
<dbReference type="Pfam" id="PF01970">
    <property type="entry name" value="TctA"/>
    <property type="match status" value="1"/>
</dbReference>
<organism evidence="3 4">
    <name type="scientific">Alteribacillus iranensis</name>
    <dbReference type="NCBI Taxonomy" id="930128"/>
    <lineage>
        <taxon>Bacteria</taxon>
        <taxon>Bacillati</taxon>
        <taxon>Bacillota</taxon>
        <taxon>Bacilli</taxon>
        <taxon>Bacillales</taxon>
        <taxon>Bacillaceae</taxon>
        <taxon>Alteribacillus</taxon>
    </lineage>
</organism>
<keyword evidence="1" id="KW-0812">Transmembrane</keyword>
<feature type="transmembrane region" description="Helical" evidence="1">
    <location>
        <begin position="111"/>
        <end position="134"/>
    </location>
</feature>
<feature type="transmembrane region" description="Helical" evidence="1">
    <location>
        <begin position="170"/>
        <end position="188"/>
    </location>
</feature>
<feature type="transmembrane region" description="Helical" evidence="1">
    <location>
        <begin position="62"/>
        <end position="84"/>
    </location>
</feature>
<dbReference type="OrthoDB" id="9781349at2"/>
<keyword evidence="4" id="KW-1185">Reference proteome</keyword>
<dbReference type="RefSeq" id="WP_091658586.1">
    <property type="nucleotide sequence ID" value="NZ_FONT01000002.1"/>
</dbReference>
<evidence type="ECO:0000313" key="3">
    <source>
        <dbReference type="EMBL" id="SFE54626.1"/>
    </source>
</evidence>
<feature type="transmembrane region" description="Helical" evidence="1">
    <location>
        <begin position="397"/>
        <end position="430"/>
    </location>
</feature>
<dbReference type="STRING" id="930128.SAMN05192532_102263"/>